<accession>A0ABT0LBJ8</accession>
<sequence>MKPFGLAFLLTLVSLPIVATEYYGDGYSVDDLGKGFTSQNYQSVPACIEGSVVTHTQGKGELNFLNQLDQRQVRSRTFGELHGGVNLFIIAGSVSTSIYHTNAKDDLTVSSSLHLYFDEGHHTLENRQILDHADSSQCGDSFIYQVDYGRDIFLTSQLHFQSVEDYKKFVTKIKIRLLFWTKTKTTVKEFKEYAQNAVLTVKVNSNGAIPASLQALLDSRPTSCKGDEVDECMDTLNQLSTYLFEPTGLAQDMDSMPPVIRSMHTKQYQESGHYSLNQPAEPEQEALMSIVEEVEQEYGDRVRQEQRLKAFYQVAETVTEEQDYLAQWQAAKAYRTAFESLRTRCFISPFENECLPPFE</sequence>
<comment type="caution">
    <text evidence="2">The sequence shown here is derived from an EMBL/GenBank/DDBJ whole genome shotgun (WGS) entry which is preliminary data.</text>
</comment>
<reference evidence="2 3" key="1">
    <citation type="submission" date="2022-01" db="EMBL/GenBank/DDBJ databases">
        <title>Whole genome-based taxonomy of the Shewanellaceae.</title>
        <authorList>
            <person name="Martin-Rodriguez A.J."/>
        </authorList>
    </citation>
    <scope>NUCLEOTIDE SEQUENCE [LARGE SCALE GENOMIC DNA]</scope>
    <source>
        <strain evidence="2 3">DSM 17177</strain>
    </source>
</reference>
<gene>
    <name evidence="2" type="ORF">L2764_10770</name>
</gene>
<keyword evidence="3" id="KW-1185">Reference proteome</keyword>
<evidence type="ECO:0000313" key="2">
    <source>
        <dbReference type="EMBL" id="MCL1124944.1"/>
    </source>
</evidence>
<dbReference type="RefSeq" id="WP_248940219.1">
    <property type="nucleotide sequence ID" value="NZ_JAKIKS010000035.1"/>
</dbReference>
<name>A0ABT0LBJ8_9GAMM</name>
<organism evidence="2 3">
    <name type="scientific">Shewanella surugensis</name>
    <dbReference type="NCBI Taxonomy" id="212020"/>
    <lineage>
        <taxon>Bacteria</taxon>
        <taxon>Pseudomonadati</taxon>
        <taxon>Pseudomonadota</taxon>
        <taxon>Gammaproteobacteria</taxon>
        <taxon>Alteromonadales</taxon>
        <taxon>Shewanellaceae</taxon>
        <taxon>Shewanella</taxon>
    </lineage>
</organism>
<proteinExistence type="predicted"/>
<evidence type="ECO:0000313" key="3">
    <source>
        <dbReference type="Proteomes" id="UP001203423"/>
    </source>
</evidence>
<feature type="signal peptide" evidence="1">
    <location>
        <begin position="1"/>
        <end position="19"/>
    </location>
</feature>
<evidence type="ECO:0000256" key="1">
    <source>
        <dbReference type="SAM" id="SignalP"/>
    </source>
</evidence>
<protein>
    <submittedName>
        <fullName evidence="2">Uncharacterized protein</fullName>
    </submittedName>
</protein>
<dbReference type="Proteomes" id="UP001203423">
    <property type="component" value="Unassembled WGS sequence"/>
</dbReference>
<dbReference type="EMBL" id="JAKIKS010000035">
    <property type="protein sequence ID" value="MCL1124944.1"/>
    <property type="molecule type" value="Genomic_DNA"/>
</dbReference>
<keyword evidence="1" id="KW-0732">Signal</keyword>
<feature type="chain" id="PRO_5046899959" evidence="1">
    <location>
        <begin position="20"/>
        <end position="359"/>
    </location>
</feature>